<feature type="transmembrane region" description="Helical" evidence="6">
    <location>
        <begin position="63"/>
        <end position="82"/>
    </location>
</feature>
<comment type="subcellular location">
    <subcellularLocation>
        <location evidence="1 6">Cell membrane</location>
        <topology evidence="1 6">Multi-pass membrane protein</topology>
    </subcellularLocation>
</comment>
<comment type="similarity">
    <text evidence="6">Belongs to the TVP38/TMEM64 family.</text>
</comment>
<dbReference type="Proteomes" id="UP000177325">
    <property type="component" value="Unassembled WGS sequence"/>
</dbReference>
<gene>
    <name evidence="8" type="ORF">A3G90_01175</name>
</gene>
<feature type="transmembrane region" description="Helical" evidence="6">
    <location>
        <begin position="37"/>
        <end position="56"/>
    </location>
</feature>
<reference evidence="8 9" key="1">
    <citation type="journal article" date="2016" name="Nat. Commun.">
        <title>Thousands of microbial genomes shed light on interconnected biogeochemical processes in an aquifer system.</title>
        <authorList>
            <person name="Anantharaman K."/>
            <person name="Brown C.T."/>
            <person name="Hug L.A."/>
            <person name="Sharon I."/>
            <person name="Castelle C.J."/>
            <person name="Probst A.J."/>
            <person name="Thomas B.C."/>
            <person name="Singh A."/>
            <person name="Wilkins M.J."/>
            <person name="Karaoz U."/>
            <person name="Brodie E.L."/>
            <person name="Williams K.H."/>
            <person name="Hubbard S.S."/>
            <person name="Banfield J.F."/>
        </authorList>
    </citation>
    <scope>NUCLEOTIDE SEQUENCE [LARGE SCALE GENOMIC DNA]</scope>
</reference>
<sequence>MIKSLELKISALVFWAICLGTLYYFKMVNDLSFTDIAVSLFGFISGTAWGPLIYILAYAIRPLTFFPGTLLTILSGVFFGIYEGIIYTIIGASLSATVAYFVGRFFSQSLNGIKKLLGGWIDFLHERPFMAILTMRLTFFPFDLVAYGAGLFKIPYTPFLLGTITGTLLGITTFVSIGASLSVEEFILNGITAEAIDGKFILLSAIIFLLSLVVSRVINKQPIK</sequence>
<feature type="domain" description="VTT" evidence="7">
    <location>
        <begin position="66"/>
        <end position="179"/>
    </location>
</feature>
<name>A0A1F6FFP8_9BACT</name>
<proteinExistence type="inferred from homology"/>
<evidence type="ECO:0000256" key="4">
    <source>
        <dbReference type="ARBA" id="ARBA00022989"/>
    </source>
</evidence>
<dbReference type="InterPro" id="IPR015414">
    <property type="entry name" value="TMEM64"/>
</dbReference>
<dbReference type="GO" id="GO:0005886">
    <property type="term" value="C:plasma membrane"/>
    <property type="evidence" value="ECO:0007669"/>
    <property type="project" value="UniProtKB-SubCell"/>
</dbReference>
<evidence type="ECO:0000313" key="8">
    <source>
        <dbReference type="EMBL" id="OGG84682.1"/>
    </source>
</evidence>
<comment type="caution">
    <text evidence="8">The sequence shown here is derived from an EMBL/GenBank/DDBJ whole genome shotgun (WGS) entry which is preliminary data.</text>
</comment>
<evidence type="ECO:0000256" key="2">
    <source>
        <dbReference type="ARBA" id="ARBA00022475"/>
    </source>
</evidence>
<dbReference type="PANTHER" id="PTHR12677">
    <property type="entry name" value="GOLGI APPARATUS MEMBRANE PROTEIN TVP38-RELATED"/>
    <property type="match status" value="1"/>
</dbReference>
<dbReference type="STRING" id="1798525.A3G90_01175"/>
<dbReference type="PANTHER" id="PTHR12677:SF59">
    <property type="entry name" value="GOLGI APPARATUS MEMBRANE PROTEIN TVP38-RELATED"/>
    <property type="match status" value="1"/>
</dbReference>
<accession>A0A1F6FFP8</accession>
<feature type="transmembrane region" description="Helical" evidence="6">
    <location>
        <begin position="200"/>
        <end position="218"/>
    </location>
</feature>
<protein>
    <recommendedName>
        <fullName evidence="6">TVP38/TMEM64 family membrane protein</fullName>
    </recommendedName>
</protein>
<evidence type="ECO:0000256" key="6">
    <source>
        <dbReference type="RuleBase" id="RU366058"/>
    </source>
</evidence>
<keyword evidence="3 6" id="KW-0812">Transmembrane</keyword>
<feature type="transmembrane region" description="Helical" evidence="6">
    <location>
        <begin position="128"/>
        <end position="147"/>
    </location>
</feature>
<evidence type="ECO:0000256" key="1">
    <source>
        <dbReference type="ARBA" id="ARBA00004651"/>
    </source>
</evidence>
<feature type="transmembrane region" description="Helical" evidence="6">
    <location>
        <begin position="159"/>
        <end position="179"/>
    </location>
</feature>
<dbReference type="EMBL" id="MFMM01000001">
    <property type="protein sequence ID" value="OGG84682.1"/>
    <property type="molecule type" value="Genomic_DNA"/>
</dbReference>
<keyword evidence="5 6" id="KW-0472">Membrane</keyword>
<evidence type="ECO:0000256" key="3">
    <source>
        <dbReference type="ARBA" id="ARBA00022692"/>
    </source>
</evidence>
<evidence type="ECO:0000313" key="9">
    <source>
        <dbReference type="Proteomes" id="UP000177325"/>
    </source>
</evidence>
<dbReference type="InterPro" id="IPR032816">
    <property type="entry name" value="VTT_dom"/>
</dbReference>
<feature type="transmembrane region" description="Helical" evidence="6">
    <location>
        <begin position="7"/>
        <end position="25"/>
    </location>
</feature>
<keyword evidence="2 6" id="KW-1003">Cell membrane</keyword>
<organism evidence="8 9">
    <name type="scientific">Candidatus Kaiserbacteria bacterium RIFCSPLOWO2_12_FULL_45_26</name>
    <dbReference type="NCBI Taxonomy" id="1798525"/>
    <lineage>
        <taxon>Bacteria</taxon>
        <taxon>Candidatus Kaiseribacteriota</taxon>
    </lineage>
</organism>
<dbReference type="AlphaFoldDB" id="A0A1F6FFP8"/>
<evidence type="ECO:0000256" key="5">
    <source>
        <dbReference type="ARBA" id="ARBA00023136"/>
    </source>
</evidence>
<evidence type="ECO:0000259" key="7">
    <source>
        <dbReference type="Pfam" id="PF09335"/>
    </source>
</evidence>
<keyword evidence="4 6" id="KW-1133">Transmembrane helix</keyword>
<dbReference type="Pfam" id="PF09335">
    <property type="entry name" value="VTT_dom"/>
    <property type="match status" value="1"/>
</dbReference>